<dbReference type="Pfam" id="PF03538">
    <property type="entry name" value="VRP1"/>
    <property type="match status" value="1"/>
</dbReference>
<dbReference type="InterPro" id="IPR011658">
    <property type="entry name" value="PA14_dom"/>
</dbReference>
<feature type="domain" description="PA14" evidence="4">
    <location>
        <begin position="677"/>
        <end position="817"/>
    </location>
</feature>
<evidence type="ECO:0000256" key="3">
    <source>
        <dbReference type="SAM" id="MobiDB-lite"/>
    </source>
</evidence>
<evidence type="ECO:0000259" key="4">
    <source>
        <dbReference type="PROSITE" id="PS51820"/>
    </source>
</evidence>
<dbReference type="Pfam" id="PF18276">
    <property type="entry name" value="TcA_TcB_BD"/>
    <property type="match status" value="1"/>
</dbReference>
<organism evidence="5 6">
    <name type="scientific">Cohnella suwonensis</name>
    <dbReference type="NCBI Taxonomy" id="696072"/>
    <lineage>
        <taxon>Bacteria</taxon>
        <taxon>Bacillati</taxon>
        <taxon>Bacillota</taxon>
        <taxon>Bacilli</taxon>
        <taxon>Bacillales</taxon>
        <taxon>Paenibacillaceae</taxon>
        <taxon>Cohnella</taxon>
    </lineage>
</organism>
<keyword evidence="6" id="KW-1185">Reference proteome</keyword>
<dbReference type="Pfam" id="PF07691">
    <property type="entry name" value="PA14"/>
    <property type="match status" value="1"/>
</dbReference>
<dbReference type="InterPro" id="IPR046839">
    <property type="entry name" value="ABC_toxin_N"/>
</dbReference>
<comment type="caution">
    <text evidence="5">The sequence shown here is derived from an EMBL/GenBank/DDBJ whole genome shotgun (WGS) entry which is preliminary data.</text>
</comment>
<accession>A0ABW0M1B9</accession>
<dbReference type="InterPro" id="IPR037524">
    <property type="entry name" value="PA14/GLEYA"/>
</dbReference>
<dbReference type="EMBL" id="JBHSMH010000082">
    <property type="protein sequence ID" value="MFC5470962.1"/>
    <property type="molecule type" value="Genomic_DNA"/>
</dbReference>
<keyword evidence="1" id="KW-0843">Virulence</keyword>
<dbReference type="SMART" id="SM00758">
    <property type="entry name" value="PA14"/>
    <property type="match status" value="1"/>
</dbReference>
<sequence length="2863" mass="323380">MANEIKQSVNGVASLGANTLEGVRVQLYSRTLREEELIGEAVTDECGRYYIAYDLDSAKKNGRKTIDLFVRAEHPDKEVQPFVSKVVYRAKLREPINIPLYTADSTDTEWDRLESALAPILNGLDPAAISDEEAEYLSGTNGIPIHHVQNWIAASRLRQENGSLSASAYYGLLRGGMPNALERLAIMPAAEWEQALDNAVRYKQIPPIDERERNESLLRLAGTGESLRQKNALRREKGHAETAEEKEEVHPNLLLARSIAVQPDISPAWLTGSGERLSAIKADESTERSNDAFEERLRREKNMFPELNLDRAMEEARMTGQFRNPIRERLARFLEESADFDLGSTVVDKYVQSEKTGLTEEEGMTSALASRLKALQRVYQISPRYEHMSGLMEGGLDSALSVVSLSEEAFVDQYGSSLGGEEEAKQIYAQAEQVHATATHLYTSTYQAMYDVTPAALGGSMLSEQLRKELPDWAALFGRIDMCDCAECRSVYSAAAYYVDLLQYLNPKTLPGGMAERPIDVLRRHRPDLEHLQLTCENTNTVIPYIDLVNEVLESYIARGVPTVNNTAPDSLSEDLNVSREYSASFPEDISNDASTAVKQAVFPFSLPYDRPLQSTRAYLEHMGTSLHELVSTFPDNHPDYALAGDYLGLSSLDRNIWMGRLERGLWEFFGYPSDTVSEQGLLGSYYPNPNLTGSPVLIRVDPQLYFDWDEGSNVPTLPAKFSVRWTGWLVPKKTQPMKLSFDGTSGGYRFWFNGQLLFDYWGVTNPPVGQSQQIQMVAGQAYEIKLEYRCGGSTGEWVHLSWSENEFHSEHIPADQLRCNMPWSQHVGKIPEFLRRADITYDELLELLETRYINPNPAAPNVVIAAQSDPCDLETTWLQNLSFDNFAPLRDIHRFLRLRRKIGGTIRELDKTLSALGRERESFLVKLADLKRVHRELGESSVSLTELLALWNTLDTQGYDSLYLKLFQNKALMNPPDPDFGLLSGGKEIRGHLLPLASKRTQLLAVLRWKENDLQAVLEETGLSGANAMLTLANLSTLYRYSLLSRLLSLSVPECLVLLRLTDGTPFRSPSDTLKFIELRNVIEEAGFRIGELSYLFRNEELPNLPLDPTDTQIAKMAQILRDGFGRIESASAEDNGGSTVDALKRIFVIQTLAETLECTETAIAKLIENILRSSRSETPNAFAMDDFLSSQASVISASYRKLHKAAYIVRSLEIEPEEMVYFHDNRTEFQGLDFNQLPALEEPQGEEVRSLFRQWRLLTQYRYARDLLLPGGPGLLTLFREAKRQGATLESVTIQLSNLTGWDRADLLVLFGPEGWKLTPAHFVNPAKFPAIHTAVRLSERLRVPAVKWVSWTKDLPDAALAFEVKNAAKSRHSEQSWRLNAVGIENRLREQWREALVDCVLHYPAIKANGITNGNQLFEYFLIDVEMNADMKTSRIKQAISSVQLFVQRCLLNLEPGVPPKAIDAKQWEWLKNYRTWEANRKIFLYPENWVEPELRDDKTPIFVDLENEILQKEINDENVRQSFGYYLEQMDEFARLDIRALYRNGDEVHVFARTFSVPYVYYHRTKKLGKWTAWKKIDADIQGDHLIPFMFNASMYLFWAIMEKTADQKDNRPTSEQPGSSQERFVMKLGWTEYRNNRWTGKRVSDQGLFLQWLYPTDDLEQSKLNYFLTPKLLSDGQNLAFDVHRDFRAISTFKYTAETYGRFFFNDTRKSTTILPRLGIERIEGYAPQDTDMSGMFLGGAEDMVFSILHVKGENGIYDPVRIMDQAQGPFRLLAPLDLWGNFAFYDNRKALVYVHQDYYRTYYVEQSGNLHSPGVRYESLFHPLSRSFVRACNEGGVEGLLSLGTQRMTNETQYPPIFTRTYEPTSSVHGTPPLENVDFSYQGAYGIYNWELFFHVPMLLADRLTKERRYEEAMKWYHYVFNPTIDSDEPSPRRYWRFLPFNENTEENRIWKLLTILADPNGDPNVKQELQNQIAEWRSNPFEPHRIARMRISSYQKSVVMKYIDTLIAWGDDLFARDTMESINEATQLYVMAANLLGPRPEHIPELTKSAAKSYAQLRQAGLDDFSNALVDVQNRFPYIKVQPAVGSNGSPIGSGVGRSLYFGIPKNDKLLRYWDTVEDRLMKIRSGLNLEGIARKLSLFETPIDPASAIRSTSAGAGAGSVLADLSQPLGYYRFAAVLPKALELCGEAKALGAALLSALEKKDAEELGSLRARHETSLHRLIRQVKTNQIEEAKKALEGLQKSRSVVEYRHNHYKTLGAGNMNLFETAQLIGMGGSVLLQGIAEVSALTSTAGHAAPDMTVGVEGWASTPVATTHFGGSNVGRASDSFGRAMNTLASILGTTASMSGIVGGYKRRSEEWKLQEESASKELAQIDAQIAGAEIRLSTAERELFNQDKQIEHAEEVERFLREKFTNRELYQWMATQLTTLFFQTYQLAYNTAKRAEMAYRFERGITDSGFIKFGWDSLKKGLLAGERLHLDLKRLEMAYHDQNSRDYELTKSVSLVQLDPIALIALKETGACTIAMPEELFDMDHPGQYMRRIKSVNVSIPCVTGPHTGVQGRLTLMSSRIRANNSASDPYKRQPDDPRFLHDFSAVQSIAFSHAQNDAGLFELSFRDERYLPFEGAGAVSEWRLELPRETNAFDFDSISDIILRISYTAREGGDELRTAAFASAVLDEAAEQGASGSPVRKLPAQPNLQRLFSVRHEFSSEWHRFLHPGPSETAQSLPLKLEAVRFPYRYRGRELTVHRVKGYLKLKEGTAYPGNGSPLLLTLITPNAGSEMSAPLLSNDSVLHGMPIAEYEVSAQGKGFGEWMLKASEAAIAALPAALKVTVDGHTRLNGGVIEDLLVLCDYSID</sequence>
<dbReference type="Pfam" id="PF18413">
    <property type="entry name" value="Neuraminidase"/>
    <property type="match status" value="1"/>
</dbReference>
<feature type="compositionally biased region" description="Basic and acidic residues" evidence="3">
    <location>
        <begin position="233"/>
        <end position="249"/>
    </location>
</feature>
<feature type="region of interest" description="Disordered" evidence="3">
    <location>
        <begin position="228"/>
        <end position="249"/>
    </location>
</feature>
<evidence type="ECO:0000256" key="1">
    <source>
        <dbReference type="ARBA" id="ARBA00023026"/>
    </source>
</evidence>
<dbReference type="Proteomes" id="UP001596105">
    <property type="component" value="Unassembled WGS sequence"/>
</dbReference>
<evidence type="ECO:0000313" key="6">
    <source>
        <dbReference type="Proteomes" id="UP001596105"/>
    </source>
</evidence>
<dbReference type="InterPro" id="IPR018003">
    <property type="entry name" value="Insecticidal_toxin/plasmid_vir"/>
</dbReference>
<dbReference type="Gene3D" id="3.90.182.10">
    <property type="entry name" value="Toxin - Anthrax Protective Antigen,domain 1"/>
    <property type="match status" value="1"/>
</dbReference>
<dbReference type="RefSeq" id="WP_209748162.1">
    <property type="nucleotide sequence ID" value="NZ_JBHSMH010000082.1"/>
</dbReference>
<reference evidence="6" key="1">
    <citation type="journal article" date="2019" name="Int. J. Syst. Evol. Microbiol.">
        <title>The Global Catalogue of Microorganisms (GCM) 10K type strain sequencing project: providing services to taxonomists for standard genome sequencing and annotation.</title>
        <authorList>
            <consortium name="The Broad Institute Genomics Platform"/>
            <consortium name="The Broad Institute Genome Sequencing Center for Infectious Disease"/>
            <person name="Wu L."/>
            <person name="Ma J."/>
        </authorList>
    </citation>
    <scope>NUCLEOTIDE SEQUENCE [LARGE SCALE GENOMIC DNA]</scope>
    <source>
        <strain evidence="6">CCUG 57113</strain>
    </source>
</reference>
<evidence type="ECO:0000256" key="2">
    <source>
        <dbReference type="SAM" id="Coils"/>
    </source>
</evidence>
<dbReference type="InterPro" id="IPR041079">
    <property type="entry name" value="Neuraminidase-like"/>
</dbReference>
<feature type="coiled-coil region" evidence="2">
    <location>
        <begin position="2378"/>
        <end position="2412"/>
    </location>
</feature>
<keyword evidence="2" id="KW-0175">Coiled coil</keyword>
<gene>
    <name evidence="5" type="ORF">ACFPPD_19935</name>
</gene>
<dbReference type="SUPFAM" id="SSF56988">
    <property type="entry name" value="Anthrax protective antigen"/>
    <property type="match status" value="1"/>
</dbReference>
<proteinExistence type="predicted"/>
<protein>
    <submittedName>
        <fullName evidence="5">Neuraminidase-like domain-containing protein</fullName>
    </submittedName>
</protein>
<dbReference type="InterPro" id="IPR040840">
    <property type="entry name" value="TcA_TcB_BD"/>
</dbReference>
<name>A0ABW0M1B9_9BACL</name>
<evidence type="ECO:0000313" key="5">
    <source>
        <dbReference type="EMBL" id="MFC5470962.1"/>
    </source>
</evidence>
<dbReference type="PROSITE" id="PS51820">
    <property type="entry name" value="PA14"/>
    <property type="match status" value="1"/>
</dbReference>
<dbReference type="Pfam" id="PF20220">
    <property type="entry name" value="ABC_toxin_N"/>
    <property type="match status" value="1"/>
</dbReference>